<reference evidence="2" key="1">
    <citation type="journal article" date="2002" name="Science">
        <title>The draft genome of Ciona intestinalis: insights into chordate and vertebrate origins.</title>
        <authorList>
            <person name="Dehal P."/>
            <person name="Satou Y."/>
            <person name="Campbell R.K."/>
            <person name="Chapman J."/>
            <person name="Degnan B."/>
            <person name="De Tomaso A."/>
            <person name="Davidson B."/>
            <person name="Di Gregorio A."/>
            <person name="Gelpke M."/>
            <person name="Goodstein D.M."/>
            <person name="Harafuji N."/>
            <person name="Hastings K.E."/>
            <person name="Ho I."/>
            <person name="Hotta K."/>
            <person name="Huang W."/>
            <person name="Kawashima T."/>
            <person name="Lemaire P."/>
            <person name="Martinez D."/>
            <person name="Meinertzhagen I.A."/>
            <person name="Necula S."/>
            <person name="Nonaka M."/>
            <person name="Putnam N."/>
            <person name="Rash S."/>
            <person name="Saiga H."/>
            <person name="Satake M."/>
            <person name="Terry A."/>
            <person name="Yamada L."/>
            <person name="Wang H.G."/>
            <person name="Awazu S."/>
            <person name="Azumi K."/>
            <person name="Boore J."/>
            <person name="Branno M."/>
            <person name="Chin-Bow S."/>
            <person name="DeSantis R."/>
            <person name="Doyle S."/>
            <person name="Francino P."/>
            <person name="Keys D.N."/>
            <person name="Haga S."/>
            <person name="Hayashi H."/>
            <person name="Hino K."/>
            <person name="Imai K.S."/>
            <person name="Inaba K."/>
            <person name="Kano S."/>
            <person name="Kobayashi K."/>
            <person name="Kobayashi M."/>
            <person name="Lee B.I."/>
            <person name="Makabe K.W."/>
            <person name="Manohar C."/>
            <person name="Matassi G."/>
            <person name="Medina M."/>
            <person name="Mochizuki Y."/>
            <person name="Mount S."/>
            <person name="Morishita T."/>
            <person name="Miura S."/>
            <person name="Nakayama A."/>
            <person name="Nishizaka S."/>
            <person name="Nomoto H."/>
            <person name="Ohta F."/>
            <person name="Oishi K."/>
            <person name="Rigoutsos I."/>
            <person name="Sano M."/>
            <person name="Sasaki A."/>
            <person name="Sasakura Y."/>
            <person name="Shoguchi E."/>
            <person name="Shin-i T."/>
            <person name="Spagnuolo A."/>
            <person name="Stainier D."/>
            <person name="Suzuki M.M."/>
            <person name="Tassy O."/>
            <person name="Takatori N."/>
            <person name="Tokuoka M."/>
            <person name="Yagi K."/>
            <person name="Yoshizaki F."/>
            <person name="Wada S."/>
            <person name="Zhang C."/>
            <person name="Hyatt P.D."/>
            <person name="Larimer F."/>
            <person name="Detter C."/>
            <person name="Doggett N."/>
            <person name="Glavina T."/>
            <person name="Hawkins T."/>
            <person name="Richardson P."/>
            <person name="Lucas S."/>
            <person name="Kohara Y."/>
            <person name="Levine M."/>
            <person name="Satoh N."/>
            <person name="Rokhsar D.S."/>
        </authorList>
    </citation>
    <scope>NUCLEOTIDE SEQUENCE [LARGE SCALE GENOMIC DNA]</scope>
</reference>
<reference evidence="1" key="2">
    <citation type="journal article" date="2008" name="Genome Biol.">
        <title>Improved genome assembly and evidence-based global gene model set for the chordate Ciona intestinalis: new insight into intron and operon populations.</title>
        <authorList>
            <person name="Satou Y."/>
            <person name="Mineta K."/>
            <person name="Ogasawara M."/>
            <person name="Sasakura Y."/>
            <person name="Shoguchi E."/>
            <person name="Ueno K."/>
            <person name="Yamada L."/>
            <person name="Matsumoto J."/>
            <person name="Wasserscheid J."/>
            <person name="Dewar K."/>
            <person name="Wiley G.B."/>
            <person name="Macmil S.L."/>
            <person name="Roe B.A."/>
            <person name="Zeller R.W."/>
            <person name="Hastings K.E."/>
            <person name="Lemaire P."/>
            <person name="Lindquist E."/>
            <person name="Endo T."/>
            <person name="Hotta K."/>
            <person name="Inaba K."/>
        </authorList>
    </citation>
    <scope>NUCLEOTIDE SEQUENCE [LARGE SCALE GENOMIC DNA]</scope>
    <source>
        <strain evidence="1">wild type</strain>
    </source>
</reference>
<organism evidence="1 2">
    <name type="scientific">Ciona intestinalis</name>
    <name type="common">Transparent sea squirt</name>
    <name type="synonym">Ascidia intestinalis</name>
    <dbReference type="NCBI Taxonomy" id="7719"/>
    <lineage>
        <taxon>Eukaryota</taxon>
        <taxon>Metazoa</taxon>
        <taxon>Chordata</taxon>
        <taxon>Tunicata</taxon>
        <taxon>Ascidiacea</taxon>
        <taxon>Phlebobranchia</taxon>
        <taxon>Cionidae</taxon>
        <taxon>Ciona</taxon>
    </lineage>
</organism>
<dbReference type="HOGENOM" id="CLU_2256096_0_0_1"/>
<proteinExistence type="predicted"/>
<evidence type="ECO:0000313" key="1">
    <source>
        <dbReference type="Ensembl" id="ENSCINP00000022679.1"/>
    </source>
</evidence>
<keyword evidence="2" id="KW-1185">Reference proteome</keyword>
<dbReference type="Proteomes" id="UP000008144">
    <property type="component" value="Chromosome 7"/>
</dbReference>
<dbReference type="EMBL" id="EAAA01002350">
    <property type="status" value="NOT_ANNOTATED_CDS"/>
    <property type="molecule type" value="Genomic_DNA"/>
</dbReference>
<accession>F7ANC2</accession>
<sequence length="104" mass="11409">MVPRASTSAPLEIHARDIMHTAHQTLTEDIGFADADMDLLRITVPNSVKTHAILNRAIKMHTATATDLMIDAARVILVLLGTDLNAFAHPSAWDLEQVGRHFTT</sequence>
<evidence type="ECO:0000313" key="2">
    <source>
        <dbReference type="Proteomes" id="UP000008144"/>
    </source>
</evidence>
<protein>
    <submittedName>
        <fullName evidence="1">Uncharacterized protein</fullName>
    </submittedName>
</protein>
<dbReference type="AlphaFoldDB" id="F7ANC2"/>
<dbReference type="InParanoid" id="F7ANC2"/>
<dbReference type="Ensembl" id="ENSCINT00000022925.1">
    <property type="protein sequence ID" value="ENSCINP00000022679.1"/>
    <property type="gene ID" value="ENSCING00000012033.1"/>
</dbReference>
<reference evidence="1" key="4">
    <citation type="submission" date="2025-09" db="UniProtKB">
        <authorList>
            <consortium name="Ensembl"/>
        </authorList>
    </citation>
    <scope>IDENTIFICATION</scope>
</reference>
<name>F7ANC2_CIOIN</name>
<reference evidence="1" key="3">
    <citation type="submission" date="2025-08" db="UniProtKB">
        <authorList>
            <consortium name="Ensembl"/>
        </authorList>
    </citation>
    <scope>IDENTIFICATION</scope>
</reference>